<reference evidence="12 13" key="1">
    <citation type="submission" date="2014-11" db="EMBL/GenBank/DDBJ databases">
        <title>Genetic blueprint of the zoonotic pathogen Toxocara canis.</title>
        <authorList>
            <person name="Zhu X.-Q."/>
            <person name="Korhonen P.K."/>
            <person name="Cai H."/>
            <person name="Young N.D."/>
            <person name="Nejsum P."/>
            <person name="von Samson-Himmelstjerna G."/>
            <person name="Boag P.R."/>
            <person name="Tan P."/>
            <person name="Li Q."/>
            <person name="Min J."/>
            <person name="Yang Y."/>
            <person name="Wang X."/>
            <person name="Fang X."/>
            <person name="Hall R.S."/>
            <person name="Hofmann A."/>
            <person name="Sternberg P.W."/>
            <person name="Jex A.R."/>
            <person name="Gasser R.B."/>
        </authorList>
    </citation>
    <scope>NUCLEOTIDE SEQUENCE [LARGE SCALE GENOMIC DNA]</scope>
    <source>
        <strain evidence="12">PN_DK_2014</strain>
    </source>
</reference>
<gene>
    <name evidence="12" type="primary">ARIH2</name>
    <name evidence="12" type="ORF">Tcan_11725</name>
</gene>
<evidence type="ECO:0000259" key="10">
    <source>
        <dbReference type="PROSITE" id="PS50089"/>
    </source>
</evidence>
<dbReference type="PROSITE" id="PS51873">
    <property type="entry name" value="TRIAD"/>
    <property type="match status" value="1"/>
</dbReference>
<dbReference type="GO" id="GO:0016567">
    <property type="term" value="P:protein ubiquitination"/>
    <property type="evidence" value="ECO:0007669"/>
    <property type="project" value="InterPro"/>
</dbReference>
<accession>A0A0B2UX97</accession>
<keyword evidence="7" id="KW-0833">Ubl conjugation pathway</keyword>
<evidence type="ECO:0000313" key="13">
    <source>
        <dbReference type="Proteomes" id="UP000031036"/>
    </source>
</evidence>
<keyword evidence="13" id="KW-1185">Reference proteome</keyword>
<name>A0A0B2UX97_TOXCA</name>
<organism evidence="12 13">
    <name type="scientific">Toxocara canis</name>
    <name type="common">Canine roundworm</name>
    <dbReference type="NCBI Taxonomy" id="6265"/>
    <lineage>
        <taxon>Eukaryota</taxon>
        <taxon>Metazoa</taxon>
        <taxon>Ecdysozoa</taxon>
        <taxon>Nematoda</taxon>
        <taxon>Chromadorea</taxon>
        <taxon>Rhabditida</taxon>
        <taxon>Spirurina</taxon>
        <taxon>Ascaridomorpha</taxon>
        <taxon>Ascaridoidea</taxon>
        <taxon>Toxocaridae</taxon>
        <taxon>Toxocara</taxon>
    </lineage>
</organism>
<proteinExistence type="predicted"/>
<evidence type="ECO:0000256" key="7">
    <source>
        <dbReference type="ARBA" id="ARBA00022786"/>
    </source>
</evidence>
<dbReference type="InterPro" id="IPR044066">
    <property type="entry name" value="TRIAD_supradom"/>
</dbReference>
<dbReference type="EC" id="2.3.2.31" evidence="2"/>
<dbReference type="InterPro" id="IPR031127">
    <property type="entry name" value="E3_UB_ligase_RBR"/>
</dbReference>
<dbReference type="STRING" id="6265.A0A0B2UX97"/>
<dbReference type="GO" id="GO:0008270">
    <property type="term" value="F:zinc ion binding"/>
    <property type="evidence" value="ECO:0007669"/>
    <property type="project" value="UniProtKB-KW"/>
</dbReference>
<keyword evidence="5" id="KW-0677">Repeat</keyword>
<dbReference type="PROSITE" id="PS50089">
    <property type="entry name" value="ZF_RING_2"/>
    <property type="match status" value="1"/>
</dbReference>
<keyword evidence="8" id="KW-0862">Zinc</keyword>
<dbReference type="SUPFAM" id="SSF57850">
    <property type="entry name" value="RING/U-box"/>
    <property type="match status" value="3"/>
</dbReference>
<evidence type="ECO:0000256" key="3">
    <source>
        <dbReference type="ARBA" id="ARBA00022679"/>
    </source>
</evidence>
<keyword evidence="3" id="KW-0808">Transferase</keyword>
<comment type="caution">
    <text evidence="12">The sequence shown here is derived from an EMBL/GenBank/DDBJ whole genome shotgun (WGS) entry which is preliminary data.</text>
</comment>
<evidence type="ECO:0000256" key="9">
    <source>
        <dbReference type="PROSITE-ProRule" id="PRU00175"/>
    </source>
</evidence>
<dbReference type="CDD" id="cd20336">
    <property type="entry name" value="Rcat_RBR"/>
    <property type="match status" value="1"/>
</dbReference>
<dbReference type="AlphaFoldDB" id="A0A0B2UX97"/>
<comment type="catalytic activity">
    <reaction evidence="1">
        <text>[E2 ubiquitin-conjugating enzyme]-S-ubiquitinyl-L-cysteine + [acceptor protein]-L-lysine = [E2 ubiquitin-conjugating enzyme]-L-cysteine + [acceptor protein]-N(6)-ubiquitinyl-L-lysine.</text>
        <dbReference type="EC" id="2.3.2.31"/>
    </reaction>
</comment>
<dbReference type="Gene3D" id="3.30.40.10">
    <property type="entry name" value="Zinc/RING finger domain, C3HC4 (zinc finger)"/>
    <property type="match status" value="1"/>
</dbReference>
<dbReference type="EMBL" id="JPKZ01003105">
    <property type="protein sequence ID" value="KHN73510.1"/>
    <property type="molecule type" value="Genomic_DNA"/>
</dbReference>
<dbReference type="InterPro" id="IPR001841">
    <property type="entry name" value="Znf_RING"/>
</dbReference>
<keyword evidence="6 9" id="KW-0863">Zinc-finger</keyword>
<dbReference type="Gene3D" id="1.20.120.1750">
    <property type="match status" value="1"/>
</dbReference>
<feature type="domain" description="RING-type" evidence="10">
    <location>
        <begin position="500"/>
        <end position="545"/>
    </location>
</feature>
<dbReference type="Proteomes" id="UP000031036">
    <property type="component" value="Unassembled WGS sequence"/>
</dbReference>
<dbReference type="InterPro" id="IPR002867">
    <property type="entry name" value="IBR_dom"/>
</dbReference>
<dbReference type="CDD" id="cd20335">
    <property type="entry name" value="BRcat_RBR"/>
    <property type="match status" value="1"/>
</dbReference>
<protein>
    <recommendedName>
        <fullName evidence="2">RBR-type E3 ubiquitin transferase</fullName>
        <ecNumber evidence="2">2.3.2.31</ecNumber>
    </recommendedName>
</protein>
<dbReference type="PANTHER" id="PTHR11685">
    <property type="entry name" value="RBR FAMILY RING FINGER AND IBR DOMAIN-CONTAINING"/>
    <property type="match status" value="1"/>
</dbReference>
<evidence type="ECO:0000313" key="12">
    <source>
        <dbReference type="EMBL" id="KHN73510.1"/>
    </source>
</evidence>
<evidence type="ECO:0000256" key="2">
    <source>
        <dbReference type="ARBA" id="ARBA00012251"/>
    </source>
</evidence>
<evidence type="ECO:0000259" key="11">
    <source>
        <dbReference type="PROSITE" id="PS51873"/>
    </source>
</evidence>
<dbReference type="SMART" id="SM00647">
    <property type="entry name" value="IBR"/>
    <property type="match status" value="2"/>
</dbReference>
<sequence>MPQYLDADVPMARRSDCRDSKLYRIRFGYSGPNVISKYIYDAQEGLSTDNSISAETEGVQSVSSLLMEKADPLGISDFCVPYSVNKKGRWLFMDQAKMGIATFQDDEFGVRVSVIRSKIAQSNKENENAPETYVDRTPSNQVITDFHSFEDGNTIHKEGKRMNYASVSRKANPPRRRRGRLIRPIVSLPTEAIPDDHQESSMKKEVHIIYKEQCLEMSKREINTNKKMKREKNVRISLHRQSKRFPSDDEADAYGAVCDEFRHSESQWLQSDNLRCYADINVPLVQSLHDFVIRKNRSRNRSKKRKSGEVDLDMANDKHYLLVTESSDLPSNRIMALPAVTFPLVSYNSLRSFIDNEFTNAHKVDRLYPSTYAIHAVSGDTCEPLKSVLPEGFVGTVFIQDAGRLQGTTLLRCILNSFVLEEGLFGGGHNKERSYDGYWALNTKFHSMVLSPVGHLPKEMFANAQVYTHTEAAYLALSQRGSEWTCCDGDAQISTETVICRACYNEEDSCVSLSCKHYFCRTCWAHYVIRCLQNTKIPVTCPEYKCECVLELDHAMTILPSIECINYVKMILDTILAAPENFLCVQCSSFIHVVENCSQMRAICCECGAVMCSHCKQSFHAPLNCAAAKHYSTIRAQNGHIYSSLVNDVTIMVKQCPSCKAFCQRWAGCDHMSCICGIEFCYRCLGLWNNNDHNGCKEQQLEKVLHDEPQTFIGNFSLRVFRRCQKVRLCKNRDNLRMVRGMLKHIPVSMAERKRMLKCYAELCQLLEILIVFHYYKRRRMGRLESVYAVTRLPHAESALEFLKTSIEVESTNRLDAKAKSRFLALIAKAENTLTSCMLQCCSL</sequence>
<evidence type="ECO:0000256" key="4">
    <source>
        <dbReference type="ARBA" id="ARBA00022723"/>
    </source>
</evidence>
<dbReference type="OMA" id="ELHANEW"/>
<dbReference type="GO" id="GO:0061630">
    <property type="term" value="F:ubiquitin protein ligase activity"/>
    <property type="evidence" value="ECO:0007669"/>
    <property type="project" value="UniProtKB-EC"/>
</dbReference>
<evidence type="ECO:0000256" key="5">
    <source>
        <dbReference type="ARBA" id="ARBA00022737"/>
    </source>
</evidence>
<evidence type="ECO:0000256" key="1">
    <source>
        <dbReference type="ARBA" id="ARBA00001798"/>
    </source>
</evidence>
<dbReference type="InterPro" id="IPR013083">
    <property type="entry name" value="Znf_RING/FYVE/PHD"/>
</dbReference>
<evidence type="ECO:0000256" key="6">
    <source>
        <dbReference type="ARBA" id="ARBA00022771"/>
    </source>
</evidence>
<dbReference type="OrthoDB" id="5877939at2759"/>
<keyword evidence="4" id="KW-0479">Metal-binding</keyword>
<feature type="domain" description="RING-type" evidence="11">
    <location>
        <begin position="496"/>
        <end position="700"/>
    </location>
</feature>
<evidence type="ECO:0000256" key="8">
    <source>
        <dbReference type="ARBA" id="ARBA00022833"/>
    </source>
</evidence>